<sequence>MQAHWHALPNGPRDLTPKEQTALAGEYYRDQLAIFESSPHFDVARQNLARIGAFEPVQLRAAMSAVKPQSGHADFIDDDHGGVSVVVTPDLRVS</sequence>
<evidence type="ECO:0000313" key="2">
    <source>
        <dbReference type="Proteomes" id="UP001156882"/>
    </source>
</evidence>
<gene>
    <name evidence="1" type="ORF">GCM10007874_68020</name>
</gene>
<organism evidence="1 2">
    <name type="scientific">Labrys miyagiensis</name>
    <dbReference type="NCBI Taxonomy" id="346912"/>
    <lineage>
        <taxon>Bacteria</taxon>
        <taxon>Pseudomonadati</taxon>
        <taxon>Pseudomonadota</taxon>
        <taxon>Alphaproteobacteria</taxon>
        <taxon>Hyphomicrobiales</taxon>
        <taxon>Xanthobacteraceae</taxon>
        <taxon>Labrys</taxon>
    </lineage>
</organism>
<comment type="caution">
    <text evidence="1">The sequence shown here is derived from an EMBL/GenBank/DDBJ whole genome shotgun (WGS) entry which is preliminary data.</text>
</comment>
<dbReference type="Proteomes" id="UP001156882">
    <property type="component" value="Unassembled WGS sequence"/>
</dbReference>
<dbReference type="RefSeq" id="WP_284316709.1">
    <property type="nucleotide sequence ID" value="NZ_BSPC01000080.1"/>
</dbReference>
<proteinExistence type="predicted"/>
<name>A0ABQ6CZU4_9HYPH</name>
<protein>
    <submittedName>
        <fullName evidence="1">Uncharacterized protein</fullName>
    </submittedName>
</protein>
<keyword evidence="2" id="KW-1185">Reference proteome</keyword>
<reference evidence="2" key="1">
    <citation type="journal article" date="2019" name="Int. J. Syst. Evol. Microbiol.">
        <title>The Global Catalogue of Microorganisms (GCM) 10K type strain sequencing project: providing services to taxonomists for standard genome sequencing and annotation.</title>
        <authorList>
            <consortium name="The Broad Institute Genomics Platform"/>
            <consortium name="The Broad Institute Genome Sequencing Center for Infectious Disease"/>
            <person name="Wu L."/>
            <person name="Ma J."/>
        </authorList>
    </citation>
    <scope>NUCLEOTIDE SEQUENCE [LARGE SCALE GENOMIC DNA]</scope>
    <source>
        <strain evidence="2">NBRC 101365</strain>
    </source>
</reference>
<evidence type="ECO:0000313" key="1">
    <source>
        <dbReference type="EMBL" id="GLS23781.1"/>
    </source>
</evidence>
<accession>A0ABQ6CZU4</accession>
<dbReference type="EMBL" id="BSPC01000080">
    <property type="protein sequence ID" value="GLS23781.1"/>
    <property type="molecule type" value="Genomic_DNA"/>
</dbReference>